<dbReference type="SUPFAM" id="SSF53756">
    <property type="entry name" value="UDP-Glycosyltransferase/glycogen phosphorylase"/>
    <property type="match status" value="2"/>
</dbReference>
<feature type="domain" description="Glycosyl transferase family 1" evidence="1">
    <location>
        <begin position="593"/>
        <end position="658"/>
    </location>
</feature>
<dbReference type="Pfam" id="PF00534">
    <property type="entry name" value="Glycos_transf_1"/>
    <property type="match status" value="1"/>
</dbReference>
<organism evidence="2">
    <name type="scientific">hydrothermal vent metagenome</name>
    <dbReference type="NCBI Taxonomy" id="652676"/>
    <lineage>
        <taxon>unclassified sequences</taxon>
        <taxon>metagenomes</taxon>
        <taxon>ecological metagenomes</taxon>
    </lineage>
</organism>
<dbReference type="InterPro" id="IPR001296">
    <property type="entry name" value="Glyco_trans_1"/>
</dbReference>
<dbReference type="Gene3D" id="3.40.50.2000">
    <property type="entry name" value="Glycogen Phosphorylase B"/>
    <property type="match status" value="3"/>
</dbReference>
<accession>A0A3B1C0M4</accession>
<proteinExistence type="predicted"/>
<name>A0A3B1C0M4_9ZZZZ</name>
<dbReference type="PANTHER" id="PTHR45947:SF3">
    <property type="entry name" value="SULFOQUINOVOSYL TRANSFERASE SQD2"/>
    <property type="match status" value="1"/>
</dbReference>
<evidence type="ECO:0000259" key="1">
    <source>
        <dbReference type="Pfam" id="PF00534"/>
    </source>
</evidence>
<dbReference type="InterPro" id="IPR050194">
    <property type="entry name" value="Glycosyltransferase_grp1"/>
</dbReference>
<dbReference type="EMBL" id="UOGE01000089">
    <property type="protein sequence ID" value="VAX23739.1"/>
    <property type="molecule type" value="Genomic_DNA"/>
</dbReference>
<dbReference type="CDD" id="cd03801">
    <property type="entry name" value="GT4_PimA-like"/>
    <property type="match status" value="1"/>
</dbReference>
<gene>
    <name evidence="2" type="ORF">MNBD_NITROSPINAE02-1782</name>
</gene>
<reference evidence="2" key="1">
    <citation type="submission" date="2018-06" db="EMBL/GenBank/DDBJ databases">
        <authorList>
            <person name="Zhirakovskaya E."/>
        </authorList>
    </citation>
    <scope>NUCLEOTIDE SEQUENCE</scope>
</reference>
<dbReference type="AlphaFoldDB" id="A0A3B1C0M4"/>
<dbReference type="GO" id="GO:0016757">
    <property type="term" value="F:glycosyltransferase activity"/>
    <property type="evidence" value="ECO:0007669"/>
    <property type="project" value="InterPro"/>
</dbReference>
<protein>
    <recommendedName>
        <fullName evidence="1">Glycosyl transferase family 1 domain-containing protein</fullName>
    </recommendedName>
</protein>
<evidence type="ECO:0000313" key="2">
    <source>
        <dbReference type="EMBL" id="VAX23739.1"/>
    </source>
</evidence>
<sequence length="703" mass="79728">MAKKIQYQGRTLRVCVVGGDKDGWALDVEAKLARLNLARFCDVVEEESEADVIHSVWPNNTTSRWLERGKPKIGSYVLSFPNDPLRMVELSGLYMFMKSASAIIAQSSQALRGVKALGLKKCHLVPYPYEDEGYRLLEKDDPRLLELRKELDIEPGDYVISNFFRDTEGSDLKSPKRQKAPEVFVAIVKKLASRVSSRRIVVLLTGPRRHWLRGKLKESEIEYRYYGETVSEDDYPKNIQSKETLNLLYQLSDIHLITSRWEGAPRALFECAQTDTPVVSSRAGIAEDVLPESLLFDNPMDCVEILKKDIEEGYARRFLGEAKRRLEEFSNDEVVGKALQKVYAGVVEDFGKTEGLEPEKKHASLYPSGSGTGLVVFSRRVGRFLARKAFKAFERKPGERVVTIWNRFMPPPWGGANQFLLALEKEFQRQGVRTMRNDYKRTPTAHIFNSMSFEYSQIEIWRRQFPDSVFIHRIDGPMSRYRETDPSKNDDIIFSINRFMDYTVFQSIYSMTSCLQMGYSPKNPSIIRNAVDPSIFNSIGKKPFDGNRPVRVVSSSWSDNVRKGKDTFTWLDDNLDFAKVEYTFVGKCKAEFKNIKSTGPVPSDKVAEQLRNADVYIFASAHESAPNAVTEAMACGLPVLYLDSGGTKEIVGMGGIGWKNVEEIPELLETVRNNYEVYNNGLSVPGIGEIADSYLKIVKSQPV</sequence>
<dbReference type="PANTHER" id="PTHR45947">
    <property type="entry name" value="SULFOQUINOVOSYL TRANSFERASE SQD2"/>
    <property type="match status" value="1"/>
</dbReference>